<dbReference type="EMBL" id="JARPUR010000002">
    <property type="protein sequence ID" value="KAK4882918.1"/>
    <property type="molecule type" value="Genomic_DNA"/>
</dbReference>
<evidence type="ECO:0000256" key="2">
    <source>
        <dbReference type="ARBA" id="ARBA00023140"/>
    </source>
</evidence>
<comment type="subcellular location">
    <subcellularLocation>
        <location evidence="3">Peroxisome membrane</location>
    </subcellularLocation>
</comment>
<dbReference type="AlphaFoldDB" id="A0AAN7QKV5"/>
<keyword evidence="2" id="KW-0576">Peroxisome</keyword>
<reference evidence="5" key="1">
    <citation type="submission" date="2023-01" db="EMBL/GenBank/DDBJ databases">
        <title>Key to firefly adult light organ development and bioluminescence: homeobox transcription factors regulate luciferase expression and transportation to peroxisome.</title>
        <authorList>
            <person name="Fu X."/>
        </authorList>
    </citation>
    <scope>NUCLEOTIDE SEQUENCE [LARGE SCALE GENOMIC DNA]</scope>
</reference>
<evidence type="ECO:0000313" key="5">
    <source>
        <dbReference type="Proteomes" id="UP001353858"/>
    </source>
</evidence>
<evidence type="ECO:0008006" key="6">
    <source>
        <dbReference type="Google" id="ProtNLM"/>
    </source>
</evidence>
<dbReference type="InterPro" id="IPR008733">
    <property type="entry name" value="PEX11"/>
</dbReference>
<dbReference type="InterPro" id="IPR026510">
    <property type="entry name" value="PEX11C_met"/>
</dbReference>
<dbReference type="GO" id="GO:0005778">
    <property type="term" value="C:peroxisomal membrane"/>
    <property type="evidence" value="ECO:0007669"/>
    <property type="project" value="UniProtKB-SubCell"/>
</dbReference>
<dbReference type="GO" id="GO:0016559">
    <property type="term" value="P:peroxisome fission"/>
    <property type="evidence" value="ECO:0007669"/>
    <property type="project" value="InterPro"/>
</dbReference>
<comment type="caution">
    <text evidence="4">The sequence shown here is derived from an EMBL/GenBank/DDBJ whole genome shotgun (WGS) entry which is preliminary data.</text>
</comment>
<organism evidence="4 5">
    <name type="scientific">Aquatica leii</name>
    <dbReference type="NCBI Taxonomy" id="1421715"/>
    <lineage>
        <taxon>Eukaryota</taxon>
        <taxon>Metazoa</taxon>
        <taxon>Ecdysozoa</taxon>
        <taxon>Arthropoda</taxon>
        <taxon>Hexapoda</taxon>
        <taxon>Insecta</taxon>
        <taxon>Pterygota</taxon>
        <taxon>Neoptera</taxon>
        <taxon>Endopterygota</taxon>
        <taxon>Coleoptera</taxon>
        <taxon>Polyphaga</taxon>
        <taxon>Elateriformia</taxon>
        <taxon>Elateroidea</taxon>
        <taxon>Lampyridae</taxon>
        <taxon>Luciolinae</taxon>
        <taxon>Aquatica</taxon>
    </lineage>
</organism>
<dbReference type="PANTHER" id="PTHR20990:SF1">
    <property type="entry name" value="PEROXISOMAL MEMBRANE PROTEIN 11C"/>
    <property type="match status" value="1"/>
</dbReference>
<sequence>MGGSSECMLTELCEVLNTYRGRDKLVRTLCYTSKLLGNLSSDETFSNKCQIFGSNMSTARTVFGLLNDFPALKSTLSYGFGKEEPDQFTASVSVVINICDQLFFGLDKIAWFSEINLTPMKNEKAWRNASLAVSGLSTYLTILRTFRYITLLQSHKGCVNGASDNSEVSKIVQKQQMELLSCLRLFLDLLQTINGLPAGFLWSSKMTSCQVNFIATVSSFIGLYQMFAK</sequence>
<keyword evidence="1" id="KW-0472">Membrane</keyword>
<evidence type="ECO:0000313" key="4">
    <source>
        <dbReference type="EMBL" id="KAK4882918.1"/>
    </source>
</evidence>
<proteinExistence type="predicted"/>
<gene>
    <name evidence="4" type="ORF">RN001_006237</name>
</gene>
<dbReference type="PANTHER" id="PTHR20990">
    <property type="entry name" value="PEROXISOMAL BIOGENESIS FACTOR 11"/>
    <property type="match status" value="1"/>
</dbReference>
<dbReference type="Proteomes" id="UP001353858">
    <property type="component" value="Unassembled WGS sequence"/>
</dbReference>
<dbReference type="Pfam" id="PF05648">
    <property type="entry name" value="PEX11"/>
    <property type="match status" value="1"/>
</dbReference>
<protein>
    <recommendedName>
        <fullName evidence="6">Peroxisomal membrane protein 11C</fullName>
    </recommendedName>
</protein>
<evidence type="ECO:0000256" key="3">
    <source>
        <dbReference type="ARBA" id="ARBA00046271"/>
    </source>
</evidence>
<evidence type="ECO:0000256" key="1">
    <source>
        <dbReference type="ARBA" id="ARBA00023136"/>
    </source>
</evidence>
<keyword evidence="5" id="KW-1185">Reference proteome</keyword>
<accession>A0AAN7QKV5</accession>
<name>A0AAN7QKV5_9COLE</name>